<reference evidence="3" key="1">
    <citation type="journal article" date="2019" name="Int. J. Syst. Evol. Microbiol.">
        <title>The Global Catalogue of Microorganisms (GCM) 10K type strain sequencing project: providing services to taxonomists for standard genome sequencing and annotation.</title>
        <authorList>
            <consortium name="The Broad Institute Genomics Platform"/>
            <consortium name="The Broad Institute Genome Sequencing Center for Infectious Disease"/>
            <person name="Wu L."/>
            <person name="Ma J."/>
        </authorList>
    </citation>
    <scope>NUCLEOTIDE SEQUENCE [LARGE SCALE GENOMIC DNA]</scope>
    <source>
        <strain evidence="3">CCTCC AB 2013263</strain>
    </source>
</reference>
<name>A0ABV8A5H6_9DEIO</name>
<evidence type="ECO:0008006" key="4">
    <source>
        <dbReference type="Google" id="ProtNLM"/>
    </source>
</evidence>
<comment type="caution">
    <text evidence="2">The sequence shown here is derived from an EMBL/GenBank/DDBJ whole genome shotgun (WGS) entry which is preliminary data.</text>
</comment>
<dbReference type="EMBL" id="JBHRZF010000087">
    <property type="protein sequence ID" value="MFC3860631.1"/>
    <property type="molecule type" value="Genomic_DNA"/>
</dbReference>
<protein>
    <recommendedName>
        <fullName evidence="4">Spermidine/putrescine transport system permease protein</fullName>
    </recommendedName>
</protein>
<feature type="non-terminal residue" evidence="2">
    <location>
        <position position="1"/>
    </location>
</feature>
<evidence type="ECO:0000313" key="3">
    <source>
        <dbReference type="Proteomes" id="UP001595748"/>
    </source>
</evidence>
<feature type="transmembrane region" description="Helical" evidence="1">
    <location>
        <begin position="32"/>
        <end position="53"/>
    </location>
</feature>
<dbReference type="RefSeq" id="WP_380076762.1">
    <property type="nucleotide sequence ID" value="NZ_JBHRZF010000087.1"/>
</dbReference>
<evidence type="ECO:0000313" key="2">
    <source>
        <dbReference type="EMBL" id="MFC3860631.1"/>
    </source>
</evidence>
<accession>A0ABV8A5H6</accession>
<keyword evidence="3" id="KW-1185">Reference proteome</keyword>
<organism evidence="2 3">
    <name type="scientific">Deinococcus antarcticus</name>
    <dbReference type="NCBI Taxonomy" id="1298767"/>
    <lineage>
        <taxon>Bacteria</taxon>
        <taxon>Thermotogati</taxon>
        <taxon>Deinococcota</taxon>
        <taxon>Deinococci</taxon>
        <taxon>Deinococcales</taxon>
        <taxon>Deinococcaceae</taxon>
        <taxon>Deinococcus</taxon>
    </lineage>
</organism>
<keyword evidence="1" id="KW-0472">Membrane</keyword>
<evidence type="ECO:0000256" key="1">
    <source>
        <dbReference type="SAM" id="Phobius"/>
    </source>
</evidence>
<keyword evidence="1" id="KW-0812">Transmembrane</keyword>
<dbReference type="Proteomes" id="UP001595748">
    <property type="component" value="Unassembled WGS sequence"/>
</dbReference>
<proteinExistence type="predicted"/>
<keyword evidence="1" id="KW-1133">Transmembrane helix</keyword>
<sequence>FHSCTQRSSFTSRFHCALETLVYQKAGVTVDYASASVISVVMLLLTLLVAGVLRGRAQGRR</sequence>
<gene>
    <name evidence="2" type="ORF">ACFOPQ_07630</name>
</gene>